<reference evidence="5 7" key="1">
    <citation type="submission" date="2015-02" db="EMBL/GenBank/DDBJ databases">
        <title>Physiological reanalysis, assessment of diazotrophy, and genome sequences of multiple isolates of Streptomyces thermoautotrophicus.</title>
        <authorList>
            <person name="MacKellar D.C."/>
            <person name="Lieber L."/>
            <person name="Norman J."/>
            <person name="Bolger A."/>
            <person name="Tobin C."/>
            <person name="Murray J.W."/>
            <person name="Prell J."/>
        </authorList>
    </citation>
    <scope>NUCLEOTIDE SEQUENCE [LARGE SCALE GENOMIC DNA]</scope>
    <source>
        <strain evidence="5 7">UBT1</strain>
    </source>
</reference>
<evidence type="ECO:0000313" key="4">
    <source>
        <dbReference type="EMBL" id="KWX05451.1"/>
    </source>
</evidence>
<dbReference type="AlphaFoldDB" id="A0A132NGU2"/>
<keyword evidence="1 2" id="KW-0238">DNA-binding</keyword>
<evidence type="ECO:0000259" key="3">
    <source>
        <dbReference type="PROSITE" id="PS50977"/>
    </source>
</evidence>
<evidence type="ECO:0000256" key="1">
    <source>
        <dbReference type="ARBA" id="ARBA00023125"/>
    </source>
</evidence>
<evidence type="ECO:0000313" key="7">
    <source>
        <dbReference type="Proteomes" id="UP000070659"/>
    </source>
</evidence>
<dbReference type="SUPFAM" id="SSF46689">
    <property type="entry name" value="Homeodomain-like"/>
    <property type="match status" value="1"/>
</dbReference>
<dbReference type="Gene3D" id="1.10.357.10">
    <property type="entry name" value="Tetracycline Repressor, domain 2"/>
    <property type="match status" value="1"/>
</dbReference>
<protein>
    <submittedName>
        <fullName evidence="5">TetR family transcriptional regulator</fullName>
    </submittedName>
</protein>
<accession>A0A132NGU2</accession>
<dbReference type="PATRIC" id="fig|1469144.8.peg.4958"/>
<evidence type="ECO:0000313" key="5">
    <source>
        <dbReference type="EMBL" id="KWX09289.1"/>
    </source>
</evidence>
<name>A0A132NGU2_9ACTN</name>
<dbReference type="Proteomes" id="UP000070598">
    <property type="component" value="Unassembled WGS sequence"/>
</dbReference>
<sequence>MRRFRETVRSLMRERMLDAAYELTRARGWEKVRMSDIAAAVGVSRQTVYNEFGSKPALGQALVMRETERFLLGVREQLDAHPDDLGEAVAAAVTYTLRRAADNALLKAVLTSARGGPEDLLPLLTTRSEPVLHAARAMLTATVRDRWPSLETADVDLAIDSVVRLTVSHIMLPLEPAEETGWRLARLVLRVLRLE</sequence>
<dbReference type="EMBL" id="JYIK01000848">
    <property type="protein sequence ID" value="KWX09289.1"/>
    <property type="molecule type" value="Genomic_DNA"/>
</dbReference>
<dbReference type="Pfam" id="PF00440">
    <property type="entry name" value="TetR_N"/>
    <property type="match status" value="1"/>
</dbReference>
<gene>
    <name evidence="4" type="ORF">TH66_01730</name>
    <name evidence="5" type="ORF">TR74_10485</name>
</gene>
<dbReference type="Pfam" id="PF18556">
    <property type="entry name" value="TetR_C_35"/>
    <property type="match status" value="1"/>
</dbReference>
<evidence type="ECO:0000313" key="6">
    <source>
        <dbReference type="Proteomes" id="UP000070598"/>
    </source>
</evidence>
<evidence type="ECO:0000256" key="2">
    <source>
        <dbReference type="PROSITE-ProRule" id="PRU00335"/>
    </source>
</evidence>
<reference evidence="6" key="2">
    <citation type="submission" date="2015-02" db="EMBL/GenBank/DDBJ databases">
        <title>Physiological reanalysis, assessment of diazotrophy, and genome sequences of multiple isolates of Streptomyces thermoautotrophicus.</title>
        <authorList>
            <person name="MacKellar D.C."/>
            <person name="Lieber L."/>
            <person name="Norman J."/>
            <person name="Bolger A."/>
            <person name="Tobin C."/>
            <person name="Murray J.W."/>
            <person name="Friesen M."/>
            <person name="Prell J."/>
        </authorList>
    </citation>
    <scope>NUCLEOTIDE SEQUENCE [LARGE SCALE GENOMIC DNA]</scope>
    <source>
        <strain evidence="6">UBT1</strain>
    </source>
</reference>
<dbReference type="Proteomes" id="UP000070659">
    <property type="component" value="Unassembled WGS sequence"/>
</dbReference>
<feature type="DNA-binding region" description="H-T-H motif" evidence="2">
    <location>
        <begin position="33"/>
        <end position="52"/>
    </location>
</feature>
<dbReference type="PANTHER" id="PTHR30055">
    <property type="entry name" value="HTH-TYPE TRANSCRIPTIONAL REGULATOR RUTR"/>
    <property type="match status" value="1"/>
</dbReference>
<dbReference type="PROSITE" id="PS50977">
    <property type="entry name" value="HTH_TETR_2"/>
    <property type="match status" value="1"/>
</dbReference>
<dbReference type="EMBL" id="JYIJ01000011">
    <property type="protein sequence ID" value="KWX05451.1"/>
    <property type="molecule type" value="Genomic_DNA"/>
</dbReference>
<dbReference type="InterPro" id="IPR009057">
    <property type="entry name" value="Homeodomain-like_sf"/>
</dbReference>
<dbReference type="PRINTS" id="PR00455">
    <property type="entry name" value="HTHTETR"/>
</dbReference>
<feature type="domain" description="HTH tetR-type" evidence="3">
    <location>
        <begin position="10"/>
        <end position="70"/>
    </location>
</feature>
<dbReference type="GO" id="GO:0003700">
    <property type="term" value="F:DNA-binding transcription factor activity"/>
    <property type="evidence" value="ECO:0007669"/>
    <property type="project" value="TreeGrafter"/>
</dbReference>
<comment type="caution">
    <text evidence="5">The sequence shown here is derived from an EMBL/GenBank/DDBJ whole genome shotgun (WGS) entry which is preliminary data.</text>
</comment>
<dbReference type="RefSeq" id="WP_067067976.1">
    <property type="nucleotide sequence ID" value="NZ_JYIJ01000011.1"/>
</dbReference>
<dbReference type="InterPro" id="IPR050109">
    <property type="entry name" value="HTH-type_TetR-like_transc_reg"/>
</dbReference>
<dbReference type="PANTHER" id="PTHR30055:SF146">
    <property type="entry name" value="HTH-TYPE TRANSCRIPTIONAL DUAL REGULATOR CECR"/>
    <property type="match status" value="1"/>
</dbReference>
<dbReference type="InterPro" id="IPR001647">
    <property type="entry name" value="HTH_TetR"/>
</dbReference>
<proteinExistence type="predicted"/>
<organism evidence="5 6">
    <name type="scientific">Carbonactinospora thermoautotrophica</name>
    <dbReference type="NCBI Taxonomy" id="1469144"/>
    <lineage>
        <taxon>Bacteria</taxon>
        <taxon>Bacillati</taxon>
        <taxon>Actinomycetota</taxon>
        <taxon>Actinomycetes</taxon>
        <taxon>Kitasatosporales</taxon>
        <taxon>Carbonactinosporaceae</taxon>
        <taxon>Carbonactinospora</taxon>
    </lineage>
</organism>
<dbReference type="InterPro" id="IPR040611">
    <property type="entry name" value="AlkX_C"/>
</dbReference>
<dbReference type="GO" id="GO:0000976">
    <property type="term" value="F:transcription cis-regulatory region binding"/>
    <property type="evidence" value="ECO:0007669"/>
    <property type="project" value="TreeGrafter"/>
</dbReference>